<dbReference type="PANTHER" id="PTHR30250">
    <property type="entry name" value="PST FAMILY PREDICTED COLANIC ACID TRANSPORTER"/>
    <property type="match status" value="1"/>
</dbReference>
<evidence type="ECO:0000256" key="2">
    <source>
        <dbReference type="ARBA" id="ARBA00022475"/>
    </source>
</evidence>
<protein>
    <submittedName>
        <fullName evidence="6">Lipopolysaccharide biosynthesis protein</fullName>
    </submittedName>
</protein>
<dbReference type="RefSeq" id="WP_015532876.1">
    <property type="nucleotide sequence ID" value="NZ_CP045612.1"/>
</dbReference>
<dbReference type="EMBL" id="QSQU01000036">
    <property type="protein sequence ID" value="RGK58637.1"/>
    <property type="molecule type" value="Genomic_DNA"/>
</dbReference>
<dbReference type="AlphaFoldDB" id="A0A3E4N8B1"/>
<evidence type="ECO:0000313" key="6">
    <source>
        <dbReference type="EMBL" id="RGK58637.1"/>
    </source>
</evidence>
<evidence type="ECO:0000256" key="5">
    <source>
        <dbReference type="ARBA" id="ARBA00023136"/>
    </source>
</evidence>
<dbReference type="Proteomes" id="UP000261210">
    <property type="component" value="Unassembled WGS sequence"/>
</dbReference>
<accession>A0A3E4N8B1</accession>
<dbReference type="GeneID" id="69480618"/>
<evidence type="ECO:0000256" key="4">
    <source>
        <dbReference type="ARBA" id="ARBA00022989"/>
    </source>
</evidence>
<sequence>MKQMSINRENNKRIAKNTLLLYIRMLFIMVVSLYTSRIVLATLGISDYGIYNVVGGIVIMLSFLNGAMSSATQRYLTFELGKGNFSRFQSVFSTTIQIHVLLSLCIILLAETIGLWFLLNKMQIPVNRLTASIWVYQCSIITAVISIMSVPYNAAVIAHERMSAFAYISVLEVALKLIIVILLPMINCDRLITYSLLIMLVQLLIRLCYSIYCNRHIKEAKYKHRYERNLMKEIFSFAGWSFVGHFASVMHTQGVNVLLNMFFGPIVNAARGIAVQVQMAVFQFCGNFQTALNPQITKTYAQGDLESMNRLIYRSTRFSFFLLFMLTFPVILEAGEVLSIWLKNVPNDTVVFLRIMLCTSLLWTFSNPMSAAIQATGKVKKHSMVCGCILLAVLPCSWGVLKMGFPAYSVFVVHFFLELISQIVRMYMLCSLVKFSIKEFLCEICPKIVSVVGVSIILPLFFFVYMEQSIIRLVVVVFISFISTSIAVYCLGLTSNERYFIKEKVILRLYKK</sequence>
<comment type="subcellular location">
    <subcellularLocation>
        <location evidence="1">Cell membrane</location>
        <topology evidence="1">Multi-pass membrane protein</topology>
    </subcellularLocation>
</comment>
<keyword evidence="2" id="KW-1003">Cell membrane</keyword>
<organism evidence="6 7">
    <name type="scientific">Bacteroides xylanisolvens</name>
    <dbReference type="NCBI Taxonomy" id="371601"/>
    <lineage>
        <taxon>Bacteria</taxon>
        <taxon>Pseudomonadati</taxon>
        <taxon>Bacteroidota</taxon>
        <taxon>Bacteroidia</taxon>
        <taxon>Bacteroidales</taxon>
        <taxon>Bacteroidaceae</taxon>
        <taxon>Bacteroides</taxon>
    </lineage>
</organism>
<keyword evidence="4" id="KW-1133">Transmembrane helix</keyword>
<evidence type="ECO:0000256" key="1">
    <source>
        <dbReference type="ARBA" id="ARBA00004651"/>
    </source>
</evidence>
<dbReference type="PANTHER" id="PTHR30250:SF26">
    <property type="entry name" value="PSMA PROTEIN"/>
    <property type="match status" value="1"/>
</dbReference>
<name>A0A3E4N8B1_9BACE</name>
<reference evidence="6 7" key="1">
    <citation type="submission" date="2018-08" db="EMBL/GenBank/DDBJ databases">
        <title>A genome reference for cultivated species of the human gut microbiota.</title>
        <authorList>
            <person name="Zou Y."/>
            <person name="Xue W."/>
            <person name="Luo G."/>
        </authorList>
    </citation>
    <scope>NUCLEOTIDE SEQUENCE [LARGE SCALE GENOMIC DNA]</scope>
    <source>
        <strain evidence="6 7">TF10-34</strain>
    </source>
</reference>
<dbReference type="InterPro" id="IPR050833">
    <property type="entry name" value="Poly_Biosynth_Transport"/>
</dbReference>
<keyword evidence="5" id="KW-0472">Membrane</keyword>
<comment type="caution">
    <text evidence="6">The sequence shown here is derived from an EMBL/GenBank/DDBJ whole genome shotgun (WGS) entry which is preliminary data.</text>
</comment>
<evidence type="ECO:0000256" key="3">
    <source>
        <dbReference type="ARBA" id="ARBA00022692"/>
    </source>
</evidence>
<dbReference type="GO" id="GO:0005886">
    <property type="term" value="C:plasma membrane"/>
    <property type="evidence" value="ECO:0007669"/>
    <property type="project" value="UniProtKB-SubCell"/>
</dbReference>
<proteinExistence type="predicted"/>
<keyword evidence="3" id="KW-0812">Transmembrane</keyword>
<gene>
    <name evidence="6" type="ORF">DXD03_19695</name>
</gene>
<evidence type="ECO:0000313" key="7">
    <source>
        <dbReference type="Proteomes" id="UP000261210"/>
    </source>
</evidence>